<dbReference type="AlphaFoldDB" id="A0A542UCV2"/>
<evidence type="ECO:0000313" key="3">
    <source>
        <dbReference type="Proteomes" id="UP000318103"/>
    </source>
</evidence>
<gene>
    <name evidence="2" type="ORF">FB563_1865</name>
</gene>
<name>A0A542UCV2_9ACTN</name>
<evidence type="ECO:0000256" key="1">
    <source>
        <dbReference type="SAM" id="MobiDB-lite"/>
    </source>
</evidence>
<comment type="caution">
    <text evidence="2">The sequence shown here is derived from an EMBL/GenBank/DDBJ whole genome shotgun (WGS) entry which is preliminary data.</text>
</comment>
<keyword evidence="3" id="KW-1185">Reference proteome</keyword>
<dbReference type="Proteomes" id="UP000318103">
    <property type="component" value="Unassembled WGS sequence"/>
</dbReference>
<feature type="region of interest" description="Disordered" evidence="1">
    <location>
        <begin position="1"/>
        <end position="27"/>
    </location>
</feature>
<accession>A0A542UCV2</accession>
<dbReference type="EMBL" id="VFNX01000001">
    <property type="protein sequence ID" value="TQK96912.1"/>
    <property type="molecule type" value="Genomic_DNA"/>
</dbReference>
<proteinExistence type="predicted"/>
<organism evidence="2 3">
    <name type="scientific">Streptomyces puniciscabiei</name>
    <dbReference type="NCBI Taxonomy" id="164348"/>
    <lineage>
        <taxon>Bacteria</taxon>
        <taxon>Bacillati</taxon>
        <taxon>Actinomycetota</taxon>
        <taxon>Actinomycetes</taxon>
        <taxon>Kitasatosporales</taxon>
        <taxon>Streptomycetaceae</taxon>
        <taxon>Streptomyces</taxon>
    </lineage>
</organism>
<evidence type="ECO:0000313" key="2">
    <source>
        <dbReference type="EMBL" id="TQK96912.1"/>
    </source>
</evidence>
<reference evidence="2 3" key="1">
    <citation type="submission" date="2019-06" db="EMBL/GenBank/DDBJ databases">
        <title>Sequencing the genomes of 1000 actinobacteria strains.</title>
        <authorList>
            <person name="Klenk H.-P."/>
        </authorList>
    </citation>
    <scope>NUCLEOTIDE SEQUENCE [LARGE SCALE GENOMIC DNA]</scope>
    <source>
        <strain evidence="2 3">DSM 41929</strain>
    </source>
</reference>
<protein>
    <submittedName>
        <fullName evidence="2">Uncharacterized protein</fullName>
    </submittedName>
</protein>
<sequence>MCGSAAWARPAATEPHPATARGPELSAAHSPLIAASMSRNRQIIPNLE</sequence>